<dbReference type="Pfam" id="PF13556">
    <property type="entry name" value="HTH_30"/>
    <property type="match status" value="1"/>
</dbReference>
<organism evidence="5 6">
    <name type="scientific">Paenibacillus terreus</name>
    <dbReference type="NCBI Taxonomy" id="1387834"/>
    <lineage>
        <taxon>Bacteria</taxon>
        <taxon>Bacillati</taxon>
        <taxon>Bacillota</taxon>
        <taxon>Bacilli</taxon>
        <taxon>Bacillales</taxon>
        <taxon>Paenibacillaceae</taxon>
        <taxon>Paenibacillus</taxon>
    </lineage>
</organism>
<dbReference type="InterPro" id="IPR041522">
    <property type="entry name" value="CdaR_GGDEF"/>
</dbReference>
<feature type="domain" description="CdaR GGDEF-like" evidence="4">
    <location>
        <begin position="266"/>
        <end position="392"/>
    </location>
</feature>
<dbReference type="InterPro" id="IPR042070">
    <property type="entry name" value="PucR_C-HTH_sf"/>
</dbReference>
<accession>A0ABV5BBY0</accession>
<reference evidence="5 6" key="1">
    <citation type="submission" date="2024-09" db="EMBL/GenBank/DDBJ databases">
        <authorList>
            <person name="Ruan L."/>
        </authorList>
    </citation>
    <scope>NUCLEOTIDE SEQUENCE [LARGE SCALE GENOMIC DNA]</scope>
    <source>
        <strain evidence="5 6">D33</strain>
    </source>
</reference>
<dbReference type="PANTHER" id="PTHR33744">
    <property type="entry name" value="CARBOHYDRATE DIACID REGULATOR"/>
    <property type="match status" value="1"/>
</dbReference>
<keyword evidence="6" id="KW-1185">Reference proteome</keyword>
<dbReference type="RefSeq" id="WP_375526598.1">
    <property type="nucleotide sequence ID" value="NZ_JBHILM010000021.1"/>
</dbReference>
<evidence type="ECO:0000256" key="1">
    <source>
        <dbReference type="ARBA" id="ARBA00006754"/>
    </source>
</evidence>
<dbReference type="PANTHER" id="PTHR33744:SF1">
    <property type="entry name" value="DNA-BINDING TRANSCRIPTIONAL ACTIVATOR ADER"/>
    <property type="match status" value="1"/>
</dbReference>
<dbReference type="InterPro" id="IPR051448">
    <property type="entry name" value="CdaR-like_regulators"/>
</dbReference>
<evidence type="ECO:0000313" key="6">
    <source>
        <dbReference type="Proteomes" id="UP001580407"/>
    </source>
</evidence>
<evidence type="ECO:0000313" key="5">
    <source>
        <dbReference type="EMBL" id="MFB5682849.1"/>
    </source>
</evidence>
<dbReference type="Proteomes" id="UP001580407">
    <property type="component" value="Unassembled WGS sequence"/>
</dbReference>
<proteinExistence type="inferred from homology"/>
<dbReference type="InterPro" id="IPR012914">
    <property type="entry name" value="PucR_dom"/>
</dbReference>
<dbReference type="EMBL" id="JBHILM010000021">
    <property type="protein sequence ID" value="MFB5682849.1"/>
    <property type="molecule type" value="Genomic_DNA"/>
</dbReference>
<feature type="domain" description="Purine catabolism PurC-like" evidence="2">
    <location>
        <begin position="10"/>
        <end position="129"/>
    </location>
</feature>
<protein>
    <submittedName>
        <fullName evidence="5">PucR family transcriptional regulator</fullName>
    </submittedName>
</protein>
<comment type="similarity">
    <text evidence="1">Belongs to the CdaR family.</text>
</comment>
<dbReference type="Pfam" id="PF17853">
    <property type="entry name" value="GGDEF_2"/>
    <property type="match status" value="1"/>
</dbReference>
<feature type="domain" description="PucR C-terminal helix-turn-helix" evidence="3">
    <location>
        <begin position="445"/>
        <end position="499"/>
    </location>
</feature>
<evidence type="ECO:0000259" key="2">
    <source>
        <dbReference type="Pfam" id="PF07905"/>
    </source>
</evidence>
<evidence type="ECO:0000259" key="3">
    <source>
        <dbReference type="Pfam" id="PF13556"/>
    </source>
</evidence>
<evidence type="ECO:0000259" key="4">
    <source>
        <dbReference type="Pfam" id="PF17853"/>
    </source>
</evidence>
<dbReference type="InterPro" id="IPR025736">
    <property type="entry name" value="PucR_C-HTH_dom"/>
</dbReference>
<sequence length="510" mass="58268">MNRSGLTVRELLKLPFFKDARLISGEQGLDRVVRYIDILEVPDIKSWLREGEMIMTTGYSVRDDPSLLAGLVKELAHADGAALAFKPERFIGRVPQDMVEMSNLYHIPVIELPPGMPYIDITFTVMEQIVDRQAALLRRSEEVYTTLTHLVLNNRGIQAVADHVAELIGSGICIVDRSGEILVSSSYDASVERSGDRSQWDVTVDNQLVGKLVVAKEELDELDLVCIEQARLVFALELMRSKIAKDTELRLQGSFFEELLMGVHLSRQEVEDKSRQLGLQPHWTWEVCLIEGGQQLFDEGSSFAVQLKELVHQEAVKRKVRGYVLPQGERLLLLLSTTESDSPVRKQPHKEWIQSLRPFLQRWNSIRAGFGSKRPLWELHAGYMEARKAIAIGTRLDREPHVYTFDQIEMLSLMLEAGSFVNFDTVIDRNLGQLAKYDKENDTDLVTTLYYYLTTGGSLIETANRMYIHRNSVKYRIDRIKELTNIDLDNSVNRLMYQLCSAFYLVKKTD</sequence>
<gene>
    <name evidence="5" type="ORF">ACE3NQ_18185</name>
</gene>
<dbReference type="Pfam" id="PF07905">
    <property type="entry name" value="PucR"/>
    <property type="match status" value="1"/>
</dbReference>
<name>A0ABV5BBY0_9BACL</name>
<comment type="caution">
    <text evidence="5">The sequence shown here is derived from an EMBL/GenBank/DDBJ whole genome shotgun (WGS) entry which is preliminary data.</text>
</comment>
<dbReference type="Gene3D" id="1.10.10.2840">
    <property type="entry name" value="PucR C-terminal helix-turn-helix domain"/>
    <property type="match status" value="1"/>
</dbReference>